<keyword evidence="2" id="KW-0802">TPR repeat</keyword>
<proteinExistence type="predicted"/>
<dbReference type="PANTHER" id="PTHR11242">
    <property type="entry name" value="ARYL HYDROCARBON RECEPTOR INTERACTING PROTEIN RELATED"/>
    <property type="match status" value="1"/>
</dbReference>
<organism evidence="3 4">
    <name type="scientific">Lecanosticta acicola</name>
    <dbReference type="NCBI Taxonomy" id="111012"/>
    <lineage>
        <taxon>Eukaryota</taxon>
        <taxon>Fungi</taxon>
        <taxon>Dikarya</taxon>
        <taxon>Ascomycota</taxon>
        <taxon>Pezizomycotina</taxon>
        <taxon>Dothideomycetes</taxon>
        <taxon>Dothideomycetidae</taxon>
        <taxon>Mycosphaerellales</taxon>
        <taxon>Mycosphaerellaceae</taxon>
        <taxon>Lecanosticta</taxon>
    </lineage>
</organism>
<gene>
    <name evidence="3" type="ORF">LECACI_7A004768</name>
</gene>
<evidence type="ECO:0000256" key="2">
    <source>
        <dbReference type="ARBA" id="ARBA00022803"/>
    </source>
</evidence>
<dbReference type="AlphaFoldDB" id="A0AAI8YZ47"/>
<comment type="caution">
    <text evidence="3">The sequence shown here is derived from an EMBL/GenBank/DDBJ whole genome shotgun (WGS) entry which is preliminary data.</text>
</comment>
<evidence type="ECO:0000313" key="3">
    <source>
        <dbReference type="EMBL" id="CAK4021175.1"/>
    </source>
</evidence>
<evidence type="ECO:0000256" key="1">
    <source>
        <dbReference type="ARBA" id="ARBA00022737"/>
    </source>
</evidence>
<keyword evidence="4" id="KW-1185">Reference proteome</keyword>
<dbReference type="SUPFAM" id="SSF48452">
    <property type="entry name" value="TPR-like"/>
    <property type="match status" value="1"/>
</dbReference>
<accession>A0AAI8YZ47</accession>
<dbReference type="Gene3D" id="1.25.40.10">
    <property type="entry name" value="Tetratricopeptide repeat domain"/>
    <property type="match status" value="1"/>
</dbReference>
<protein>
    <submittedName>
        <fullName evidence="3">Uncharacterized protein</fullName>
    </submittedName>
</protein>
<dbReference type="InterPro" id="IPR039663">
    <property type="entry name" value="AIP/AIPL1/TTC9"/>
</dbReference>
<name>A0AAI8YZ47_9PEZI</name>
<dbReference type="PANTHER" id="PTHR11242:SF0">
    <property type="entry name" value="TPR_REGION DOMAIN-CONTAINING PROTEIN"/>
    <property type="match status" value="1"/>
</dbReference>
<dbReference type="Proteomes" id="UP001296104">
    <property type="component" value="Unassembled WGS sequence"/>
</dbReference>
<dbReference type="EMBL" id="CAVMBE010000027">
    <property type="protein sequence ID" value="CAK4021175.1"/>
    <property type="molecule type" value="Genomic_DNA"/>
</dbReference>
<reference evidence="3" key="1">
    <citation type="submission" date="2023-11" db="EMBL/GenBank/DDBJ databases">
        <authorList>
            <person name="Alioto T."/>
            <person name="Alioto T."/>
            <person name="Gomez Garrido J."/>
        </authorList>
    </citation>
    <scope>NUCLEOTIDE SEQUENCE</scope>
</reference>
<sequence>MTEERSPPTLLTIPPEIREEIYRLILHPDANRQYLDNDYTSYNYVAALVLFRINRQIYLESRKVFRDLNVFVRIETPWPEAQQHVAYEGHVPILVTKEKALQFSNHSLNVSIDAPDHVTMEIDTERFIVLQEDLPKFTRMWYYADLSYPGLNERLRLKLELRDPFAREWEEQRMTKLVQRKLLLPFGEVKGLGDTIFEGDLKPYGSIEQELRSAQREHHRSPEHCLREASRLKFEGNAQLKEGNYHAALQLYNQAWEAIHVVIKGRKRHIHGDIFFGRELTEEPFVGKNGQAERLLLRVHLVANTCLVYLKLEEYEECYYWGMRSIEMLREAMGVDGRRSISPEDEAVLEFPGRDQMGKIYYRTAVASKMMDVLDEARKLLRVAKIYLPNDQNVDKEIAATALRLA</sequence>
<evidence type="ECO:0000313" key="4">
    <source>
        <dbReference type="Proteomes" id="UP001296104"/>
    </source>
</evidence>
<dbReference type="InterPro" id="IPR011990">
    <property type="entry name" value="TPR-like_helical_dom_sf"/>
</dbReference>
<keyword evidence="1" id="KW-0677">Repeat</keyword>